<name>A0AAD8R563_LOLMU</name>
<dbReference type="CDD" id="cd22157">
    <property type="entry name" value="F-box_AtFBW1-like"/>
    <property type="match status" value="1"/>
</dbReference>
<proteinExistence type="predicted"/>
<evidence type="ECO:0000313" key="2">
    <source>
        <dbReference type="EMBL" id="KAK1614276.1"/>
    </source>
</evidence>
<dbReference type="InterPro" id="IPR001810">
    <property type="entry name" value="F-box_dom"/>
</dbReference>
<reference evidence="2" key="1">
    <citation type="submission" date="2023-07" db="EMBL/GenBank/DDBJ databases">
        <title>A chromosome-level genome assembly of Lolium multiflorum.</title>
        <authorList>
            <person name="Chen Y."/>
            <person name="Copetti D."/>
            <person name="Kolliker R."/>
            <person name="Studer B."/>
        </authorList>
    </citation>
    <scope>NUCLEOTIDE SEQUENCE</scope>
    <source>
        <strain evidence="2">02402/16</strain>
        <tissue evidence="2">Leaf</tissue>
    </source>
</reference>
<dbReference type="PANTHER" id="PTHR35546">
    <property type="entry name" value="F-BOX PROTEIN INTERACTION DOMAIN PROTEIN-RELATED"/>
    <property type="match status" value="1"/>
</dbReference>
<keyword evidence="3" id="KW-1185">Reference proteome</keyword>
<dbReference type="EMBL" id="JAUUTY010000006">
    <property type="protein sequence ID" value="KAK1614276.1"/>
    <property type="molecule type" value="Genomic_DNA"/>
</dbReference>
<dbReference type="PROSITE" id="PS50181">
    <property type="entry name" value="FBOX"/>
    <property type="match status" value="1"/>
</dbReference>
<sequence length="174" mass="19425">MTPAPTHRPPKRRRHLVSLNHAAATGCAPAPTEATTTNIAMMPQDLTFEILSRVPVRSACRFSCVSKRWCALISDPSDYPIFLVEHKSLHNQSLITENPGGRRNLLLMDMKGNIARVTKGVGGMGLLSCILADHLGFHVINPTTGVVLAGSRQHLETRYCKRQLWIWLWPCRHI</sequence>
<dbReference type="Pfam" id="PF00646">
    <property type="entry name" value="F-box"/>
    <property type="match status" value="1"/>
</dbReference>
<dbReference type="AlphaFoldDB" id="A0AAD8R563"/>
<evidence type="ECO:0000313" key="3">
    <source>
        <dbReference type="Proteomes" id="UP001231189"/>
    </source>
</evidence>
<dbReference type="PANTHER" id="PTHR35546:SF125">
    <property type="entry name" value="F-BOX DOMAIN-CONTAINING PROTEIN"/>
    <property type="match status" value="1"/>
</dbReference>
<accession>A0AAD8R563</accession>
<dbReference type="SUPFAM" id="SSF81383">
    <property type="entry name" value="F-box domain"/>
    <property type="match status" value="1"/>
</dbReference>
<gene>
    <name evidence="2" type="ORF">QYE76_019793</name>
</gene>
<protein>
    <recommendedName>
        <fullName evidence="1">F-box domain-containing protein</fullName>
    </recommendedName>
</protein>
<organism evidence="2 3">
    <name type="scientific">Lolium multiflorum</name>
    <name type="common">Italian ryegrass</name>
    <name type="synonym">Lolium perenne subsp. multiflorum</name>
    <dbReference type="NCBI Taxonomy" id="4521"/>
    <lineage>
        <taxon>Eukaryota</taxon>
        <taxon>Viridiplantae</taxon>
        <taxon>Streptophyta</taxon>
        <taxon>Embryophyta</taxon>
        <taxon>Tracheophyta</taxon>
        <taxon>Spermatophyta</taxon>
        <taxon>Magnoliopsida</taxon>
        <taxon>Liliopsida</taxon>
        <taxon>Poales</taxon>
        <taxon>Poaceae</taxon>
        <taxon>BOP clade</taxon>
        <taxon>Pooideae</taxon>
        <taxon>Poodae</taxon>
        <taxon>Poeae</taxon>
        <taxon>Poeae Chloroplast Group 2 (Poeae type)</taxon>
        <taxon>Loliodinae</taxon>
        <taxon>Loliinae</taxon>
        <taxon>Lolium</taxon>
    </lineage>
</organism>
<evidence type="ECO:0000259" key="1">
    <source>
        <dbReference type="PROSITE" id="PS50181"/>
    </source>
</evidence>
<dbReference type="SMART" id="SM00256">
    <property type="entry name" value="FBOX"/>
    <property type="match status" value="1"/>
</dbReference>
<feature type="domain" description="F-box" evidence="1">
    <location>
        <begin position="36"/>
        <end position="82"/>
    </location>
</feature>
<comment type="caution">
    <text evidence="2">The sequence shown here is derived from an EMBL/GenBank/DDBJ whole genome shotgun (WGS) entry which is preliminary data.</text>
</comment>
<dbReference type="InterPro" id="IPR055290">
    <property type="entry name" value="At3g26010-like"/>
</dbReference>
<dbReference type="Gene3D" id="1.20.1280.50">
    <property type="match status" value="1"/>
</dbReference>
<dbReference type="InterPro" id="IPR036047">
    <property type="entry name" value="F-box-like_dom_sf"/>
</dbReference>
<dbReference type="Proteomes" id="UP001231189">
    <property type="component" value="Unassembled WGS sequence"/>
</dbReference>